<accession>A0A851GMT0</accession>
<dbReference type="PANTHER" id="PTHR30387:SF2">
    <property type="entry name" value="MANNONATE DEHYDRATASE"/>
    <property type="match status" value="1"/>
</dbReference>
<evidence type="ECO:0000256" key="6">
    <source>
        <dbReference type="ARBA" id="ARBA00007389"/>
    </source>
</evidence>
<evidence type="ECO:0000256" key="10">
    <source>
        <dbReference type="ARBA" id="ARBA00023239"/>
    </source>
</evidence>
<sequence length="359" mass="40589">MKLGFGLYRHMLNKEHYDFAVQCGATHAVVHLVDYFNTGVQAGDNHQPVGDLHGGWGFAGGTPEQDWSVESLIVLKKELNEHGLEFEAIENFDPAHWHDVLLDGPKREAQLEHLKQIIRNVGAAGIPIFGYNFSLAGVSGRHSFNDSRGNAETLGMRGIDEINTTPVPNGMVWNMIYDRNAPDGVLPPIEHEELWRRLDLFLKELVPVAEEAGVRLAAHPDDPPLSHVRGQPRLVYQPDMYQRLLDIAPSHHNALEFCLGTLSEMTDGDIYEICDRYTRQGNVAYIHFRNVQGKVPYYKETFIDEGQIDMHRIIDILKKNEFNGVLIPDHTPKMSCDAPWHAGMAFAMGYMKSMLNNKR</sequence>
<dbReference type="SUPFAM" id="SSF51658">
    <property type="entry name" value="Xylose isomerase-like"/>
    <property type="match status" value="1"/>
</dbReference>
<dbReference type="UniPathway" id="UPA00246"/>
<evidence type="ECO:0000313" key="11">
    <source>
        <dbReference type="EMBL" id="NWK56445.1"/>
    </source>
</evidence>
<evidence type="ECO:0000256" key="8">
    <source>
        <dbReference type="ARBA" id="ARBA00023004"/>
    </source>
</evidence>
<evidence type="ECO:0000256" key="9">
    <source>
        <dbReference type="ARBA" id="ARBA00023211"/>
    </source>
</evidence>
<protein>
    <recommendedName>
        <fullName evidence="7">mannonate dehydratase</fullName>
        <ecNumber evidence="7">4.2.1.8</ecNumber>
    </recommendedName>
</protein>
<dbReference type="AlphaFoldDB" id="A0A851GMT0"/>
<comment type="catalytic activity">
    <reaction evidence="1">
        <text>D-mannonate = 2-dehydro-3-deoxy-D-gluconate + H2O</text>
        <dbReference type="Rhea" id="RHEA:20097"/>
        <dbReference type="ChEBI" id="CHEBI:15377"/>
        <dbReference type="ChEBI" id="CHEBI:17767"/>
        <dbReference type="ChEBI" id="CHEBI:57990"/>
        <dbReference type="EC" id="4.2.1.8"/>
    </reaction>
</comment>
<keyword evidence="8" id="KW-0408">Iron</keyword>
<dbReference type="EMBL" id="JACBAZ010000004">
    <property type="protein sequence ID" value="NWK56445.1"/>
    <property type="molecule type" value="Genomic_DNA"/>
</dbReference>
<dbReference type="GO" id="GO:0042840">
    <property type="term" value="P:D-glucuronate catabolic process"/>
    <property type="evidence" value="ECO:0007669"/>
    <property type="project" value="TreeGrafter"/>
</dbReference>
<dbReference type="InterPro" id="IPR036237">
    <property type="entry name" value="Xyl_isomerase-like_sf"/>
</dbReference>
<comment type="cofactor">
    <cofactor evidence="3">
        <name>Fe(2+)</name>
        <dbReference type="ChEBI" id="CHEBI:29033"/>
    </cofactor>
</comment>
<dbReference type="GO" id="GO:0008198">
    <property type="term" value="F:ferrous iron binding"/>
    <property type="evidence" value="ECO:0007669"/>
    <property type="project" value="TreeGrafter"/>
</dbReference>
<comment type="pathway">
    <text evidence="5">Carbohydrate metabolism; pentose and glucuronate interconversion.</text>
</comment>
<reference evidence="11 12" key="1">
    <citation type="submission" date="2020-07" db="EMBL/GenBank/DDBJ databases">
        <title>Roseicoccus Jingziensis gen. nov., sp. nov., isolated from coastal seawater.</title>
        <authorList>
            <person name="Feng X."/>
        </authorList>
    </citation>
    <scope>NUCLEOTIDE SEQUENCE [LARGE SCALE GENOMIC DNA]</scope>
    <source>
        <strain evidence="11 12">N1E253</strain>
    </source>
</reference>
<dbReference type="Gene3D" id="3.20.20.150">
    <property type="entry name" value="Divalent-metal-dependent TIM barrel enzymes"/>
    <property type="match status" value="1"/>
</dbReference>
<comment type="function">
    <text evidence="4">Catalyzes the dehydration of D-mannonate.</text>
</comment>
<keyword evidence="12" id="KW-1185">Reference proteome</keyword>
<dbReference type="Proteomes" id="UP000557872">
    <property type="component" value="Unassembled WGS sequence"/>
</dbReference>
<organism evidence="11 12">
    <name type="scientific">Oceaniferula marina</name>
    <dbReference type="NCBI Taxonomy" id="2748318"/>
    <lineage>
        <taxon>Bacteria</taxon>
        <taxon>Pseudomonadati</taxon>
        <taxon>Verrucomicrobiota</taxon>
        <taxon>Verrucomicrobiia</taxon>
        <taxon>Verrucomicrobiales</taxon>
        <taxon>Verrucomicrobiaceae</taxon>
        <taxon>Oceaniferula</taxon>
    </lineage>
</organism>
<dbReference type="PANTHER" id="PTHR30387">
    <property type="entry name" value="MANNONATE DEHYDRATASE"/>
    <property type="match status" value="1"/>
</dbReference>
<keyword evidence="10" id="KW-0456">Lyase</keyword>
<proteinExistence type="inferred from homology"/>
<comment type="similarity">
    <text evidence="6">Belongs to the mannonate dehydratase family.</text>
</comment>
<evidence type="ECO:0000256" key="1">
    <source>
        <dbReference type="ARBA" id="ARBA00001794"/>
    </source>
</evidence>
<comment type="cofactor">
    <cofactor evidence="2">
        <name>Mn(2+)</name>
        <dbReference type="ChEBI" id="CHEBI:29035"/>
    </cofactor>
</comment>
<comment type="caution">
    <text evidence="11">The sequence shown here is derived from an EMBL/GenBank/DDBJ whole genome shotgun (WGS) entry which is preliminary data.</text>
</comment>
<dbReference type="InterPro" id="IPR004628">
    <property type="entry name" value="Man_deHydtase"/>
</dbReference>
<evidence type="ECO:0000256" key="4">
    <source>
        <dbReference type="ARBA" id="ARBA00002713"/>
    </source>
</evidence>
<evidence type="ECO:0000256" key="7">
    <source>
        <dbReference type="ARBA" id="ARBA00012927"/>
    </source>
</evidence>
<dbReference type="GO" id="GO:0008927">
    <property type="term" value="F:mannonate dehydratase activity"/>
    <property type="evidence" value="ECO:0007669"/>
    <property type="project" value="UniProtKB-EC"/>
</dbReference>
<keyword evidence="9" id="KW-0464">Manganese</keyword>
<dbReference type="EC" id="4.2.1.8" evidence="7"/>
<name>A0A851GMT0_9BACT</name>
<evidence type="ECO:0000256" key="3">
    <source>
        <dbReference type="ARBA" id="ARBA00001954"/>
    </source>
</evidence>
<evidence type="ECO:0000256" key="2">
    <source>
        <dbReference type="ARBA" id="ARBA00001936"/>
    </source>
</evidence>
<dbReference type="GO" id="GO:0030145">
    <property type="term" value="F:manganese ion binding"/>
    <property type="evidence" value="ECO:0007669"/>
    <property type="project" value="TreeGrafter"/>
</dbReference>
<evidence type="ECO:0000313" key="12">
    <source>
        <dbReference type="Proteomes" id="UP000557872"/>
    </source>
</evidence>
<gene>
    <name evidence="11" type="ORF">HW115_12555</name>
</gene>
<dbReference type="Pfam" id="PF03786">
    <property type="entry name" value="UxuA"/>
    <property type="match status" value="2"/>
</dbReference>
<evidence type="ECO:0000256" key="5">
    <source>
        <dbReference type="ARBA" id="ARBA00004892"/>
    </source>
</evidence>